<comment type="caution">
    <text evidence="3">The sequence shown here is derived from an EMBL/GenBank/DDBJ whole genome shotgun (WGS) entry which is preliminary data.</text>
</comment>
<proteinExistence type="predicted"/>
<keyword evidence="2" id="KW-1133">Transmembrane helix</keyword>
<feature type="transmembrane region" description="Helical" evidence="2">
    <location>
        <begin position="76"/>
        <end position="95"/>
    </location>
</feature>
<gene>
    <name evidence="3" type="ORF">ACFPBZ_06970</name>
</gene>
<dbReference type="EMBL" id="JBHSIV010000005">
    <property type="protein sequence ID" value="MFC5061941.1"/>
    <property type="molecule type" value="Genomic_DNA"/>
</dbReference>
<dbReference type="RefSeq" id="WP_378035293.1">
    <property type="nucleotide sequence ID" value="NZ_JBHSIV010000005.1"/>
</dbReference>
<feature type="region of interest" description="Disordered" evidence="1">
    <location>
        <begin position="1"/>
        <end position="64"/>
    </location>
</feature>
<sequence>MSTRTWGLGDRPLPARPDPATGLPRPPAGPRWSLAGPLPHGALHLGGDGPDPVDDRLRPPPPGRGRVLEVHRGTRWDGLVFVGMTAALLGLGALLDSRILGFWWLWALFGVVAVLGARNVSRTYLAAGADYLQGRRTWVDLYALTEITVAAGNGQHWITLVDRDERRTTAGTNDLHANPALWDLVYNGIRHSVAAGAHVKGSGARNLRPTTARDEADGHGR</sequence>
<keyword evidence="2" id="KW-0812">Transmembrane</keyword>
<organism evidence="3 4">
    <name type="scientific">Actinomycetospora atypica</name>
    <dbReference type="NCBI Taxonomy" id="1290095"/>
    <lineage>
        <taxon>Bacteria</taxon>
        <taxon>Bacillati</taxon>
        <taxon>Actinomycetota</taxon>
        <taxon>Actinomycetes</taxon>
        <taxon>Pseudonocardiales</taxon>
        <taxon>Pseudonocardiaceae</taxon>
        <taxon>Actinomycetospora</taxon>
    </lineage>
</organism>
<feature type="region of interest" description="Disordered" evidence="1">
    <location>
        <begin position="200"/>
        <end position="221"/>
    </location>
</feature>
<accession>A0ABV9YJ83</accession>
<reference evidence="4" key="1">
    <citation type="journal article" date="2019" name="Int. J. Syst. Evol. Microbiol.">
        <title>The Global Catalogue of Microorganisms (GCM) 10K type strain sequencing project: providing services to taxonomists for standard genome sequencing and annotation.</title>
        <authorList>
            <consortium name="The Broad Institute Genomics Platform"/>
            <consortium name="The Broad Institute Genome Sequencing Center for Infectious Disease"/>
            <person name="Wu L."/>
            <person name="Ma J."/>
        </authorList>
    </citation>
    <scope>NUCLEOTIDE SEQUENCE [LARGE SCALE GENOMIC DNA]</scope>
    <source>
        <strain evidence="4">CGMCC 4.7093</strain>
    </source>
</reference>
<feature type="compositionally biased region" description="Basic and acidic residues" evidence="1">
    <location>
        <begin position="211"/>
        <end position="221"/>
    </location>
</feature>
<feature type="compositionally biased region" description="Low complexity" evidence="1">
    <location>
        <begin position="34"/>
        <end position="43"/>
    </location>
</feature>
<keyword evidence="2" id="KW-0472">Membrane</keyword>
<name>A0ABV9YJ83_9PSEU</name>
<protein>
    <submittedName>
        <fullName evidence="3">Uncharacterized protein</fullName>
    </submittedName>
</protein>
<evidence type="ECO:0000256" key="1">
    <source>
        <dbReference type="SAM" id="MobiDB-lite"/>
    </source>
</evidence>
<evidence type="ECO:0000313" key="3">
    <source>
        <dbReference type="EMBL" id="MFC5061941.1"/>
    </source>
</evidence>
<evidence type="ECO:0000313" key="4">
    <source>
        <dbReference type="Proteomes" id="UP001595947"/>
    </source>
</evidence>
<keyword evidence="4" id="KW-1185">Reference proteome</keyword>
<feature type="transmembrane region" description="Helical" evidence="2">
    <location>
        <begin position="101"/>
        <end position="117"/>
    </location>
</feature>
<evidence type="ECO:0000256" key="2">
    <source>
        <dbReference type="SAM" id="Phobius"/>
    </source>
</evidence>
<dbReference type="Proteomes" id="UP001595947">
    <property type="component" value="Unassembled WGS sequence"/>
</dbReference>